<keyword evidence="3" id="KW-1185">Reference proteome</keyword>
<reference evidence="2 3" key="1">
    <citation type="journal article" date="2012" name="Appl. Environ. Microbiol.">
        <title>Short-read sequencing for genomic analysis of the brown rot fungus Fibroporia radiculosa.</title>
        <authorList>
            <person name="Tang J.D."/>
            <person name="Perkins A.D."/>
            <person name="Sonstegard T.S."/>
            <person name="Schroeder S.G."/>
            <person name="Burgess S.C."/>
            <person name="Diehl S.V."/>
        </authorList>
    </citation>
    <scope>NUCLEOTIDE SEQUENCE [LARGE SCALE GENOMIC DNA]</scope>
    <source>
        <strain evidence="2 3">TFFH 294</strain>
    </source>
</reference>
<evidence type="ECO:0000313" key="3">
    <source>
        <dbReference type="Proteomes" id="UP000006352"/>
    </source>
</evidence>
<feature type="region of interest" description="Disordered" evidence="1">
    <location>
        <begin position="384"/>
        <end position="414"/>
    </location>
</feature>
<dbReference type="OrthoDB" id="2670062at2759"/>
<dbReference type="AlphaFoldDB" id="J4HUG3"/>
<feature type="region of interest" description="Disordered" evidence="1">
    <location>
        <begin position="35"/>
        <end position="361"/>
    </location>
</feature>
<dbReference type="HOGENOM" id="CLU_356023_0_0_1"/>
<feature type="compositionally biased region" description="Basic and acidic residues" evidence="1">
    <location>
        <begin position="337"/>
        <end position="346"/>
    </location>
</feature>
<feature type="compositionally biased region" description="Polar residues" evidence="1">
    <location>
        <begin position="293"/>
        <end position="310"/>
    </location>
</feature>
<dbReference type="RefSeq" id="XP_012179415.1">
    <property type="nucleotide sequence ID" value="XM_012324025.1"/>
</dbReference>
<name>J4HUG3_9APHY</name>
<protein>
    <recommendedName>
        <fullName evidence="4">C3H1-type domain-containing protein</fullName>
    </recommendedName>
</protein>
<evidence type="ECO:0008006" key="4">
    <source>
        <dbReference type="Google" id="ProtNLM"/>
    </source>
</evidence>
<feature type="compositionally biased region" description="Polar residues" evidence="1">
    <location>
        <begin position="238"/>
        <end position="275"/>
    </location>
</feature>
<feature type="compositionally biased region" description="Low complexity" evidence="1">
    <location>
        <begin position="174"/>
        <end position="184"/>
    </location>
</feature>
<accession>J4HUG3</accession>
<evidence type="ECO:0000256" key="1">
    <source>
        <dbReference type="SAM" id="MobiDB-lite"/>
    </source>
</evidence>
<dbReference type="Proteomes" id="UP000006352">
    <property type="component" value="Unassembled WGS sequence"/>
</dbReference>
<feature type="compositionally biased region" description="Gly residues" evidence="1">
    <location>
        <begin position="121"/>
        <end position="137"/>
    </location>
</feature>
<dbReference type="InParanoid" id="J4HUG3"/>
<dbReference type="EMBL" id="HE796967">
    <property type="protein sequence ID" value="CCM00132.1"/>
    <property type="molecule type" value="Genomic_DNA"/>
</dbReference>
<feature type="compositionally biased region" description="Low complexity" evidence="1">
    <location>
        <begin position="107"/>
        <end position="120"/>
    </location>
</feature>
<proteinExistence type="predicted"/>
<feature type="compositionally biased region" description="Basic and acidic residues" evidence="1">
    <location>
        <begin position="206"/>
        <end position="217"/>
    </location>
</feature>
<sequence>MPMRCMFYDDNGQPHGPGCKRKLEVNGCTYIHPGDPEWATARPPTRKYQAGRGRGRGRGGLPGGDRGFNTVASGSTWGGNSSSWGNPESSSSANFAPSSSIPTNTPSGRDSGWGSSSAWGGTTGRGDPASGGDGVGGNIVAAGWGSPRVPTDARVQSKPASSGEASAPGWVPPDQSWGSSSGDWGQTGGWGDSANAWTNARSAWSDVKRMEEPKAKDSGWGASISPPKQSESAGWGSSGTINSQPGHASWSSWSTPGSQAGNAGWGSSASQNRQTCDIDKDPSTTKNGEGWHSTDQTTSSGSRSSFTAPRSDSGWVAINQGKPEQSDVSSASIQKSARFDDSKSRNVVDSNGPQVSPFASLLDHSSAPSKWAYSFVNFGGSVPRAASPSPSTTTEHTERSSAPSIPSEQRARKNYPRNIGHAVLYQQDVMDAETQRDKIKQLQKSQQFSSVGDKGRDRLESIRHDQHRTYLQVNKQLAHAIENLVEHTVRMGPKDTNEERQAAAEELAVYVTQAKGWLESIWPHAIQFQELTNMAQTCPGTSCDVRAVPPEQNRHSPSLDSELSARLQALEAASKANESYLEKLRLSTLSVIEDVANMRANELQRENTQAIEFEEGEVLPPEAQLVADLSNLYASFEHGDMSHELVSVRGELEDQQRYLQALHELSNHTLHIQDQNQLYKHKIHMPMVEHTANHAQAQSAIEMKNSIKRLRMIVEELDNNSHTLYSLPHQPKGPSTVEVVEILKEAIMPSIEADLQKGIMGIQEGLEQSFHAQLDNIKLGFEVNVQSL</sequence>
<evidence type="ECO:0000313" key="2">
    <source>
        <dbReference type="EMBL" id="CCM00132.1"/>
    </source>
</evidence>
<dbReference type="GeneID" id="24095043"/>
<feature type="compositionally biased region" description="Polar residues" evidence="1">
    <location>
        <begin position="322"/>
        <end position="335"/>
    </location>
</feature>
<feature type="compositionally biased region" description="Low complexity" evidence="1">
    <location>
        <begin position="73"/>
        <end position="100"/>
    </location>
</feature>
<organism evidence="2 3">
    <name type="scientific">Fibroporia radiculosa</name>
    <dbReference type="NCBI Taxonomy" id="599839"/>
    <lineage>
        <taxon>Eukaryota</taxon>
        <taxon>Fungi</taxon>
        <taxon>Dikarya</taxon>
        <taxon>Basidiomycota</taxon>
        <taxon>Agaricomycotina</taxon>
        <taxon>Agaricomycetes</taxon>
        <taxon>Polyporales</taxon>
        <taxon>Fibroporiaceae</taxon>
        <taxon>Fibroporia</taxon>
    </lineage>
</organism>
<gene>
    <name evidence="2" type="ORF">FIBRA_02159</name>
</gene>
<feature type="compositionally biased region" description="Low complexity" evidence="1">
    <location>
        <begin position="384"/>
        <end position="394"/>
    </location>
</feature>